<proteinExistence type="predicted"/>
<keyword evidence="2" id="KW-0812">Transmembrane</keyword>
<feature type="compositionally biased region" description="Basic and acidic residues" evidence="1">
    <location>
        <begin position="248"/>
        <end position="258"/>
    </location>
</feature>
<accession>A0A8H6MQU0</accession>
<keyword evidence="4" id="KW-1185">Reference proteome</keyword>
<protein>
    <submittedName>
        <fullName evidence="3">Uncharacterized protein</fullName>
    </submittedName>
</protein>
<feature type="region of interest" description="Disordered" evidence="1">
    <location>
        <begin position="169"/>
        <end position="190"/>
    </location>
</feature>
<feature type="compositionally biased region" description="Pro residues" evidence="1">
    <location>
        <begin position="68"/>
        <end position="82"/>
    </location>
</feature>
<sequence>MAGLLPNLGDALGASSSAPLPAPILGGQTGAGTGTPSAPLNTSVSRATRVQSSSASADRTPSSSAPPRGTPTPSVKPTPSLTPTPSGRPLTTFIISTATSSSSVPTPSLSDTPPLPSPTSIPVVSIPPSVPPVVPISTPEAPASPIPTFIPPPPESTPIPIPTPIPTPTPTPQPSVIAAPSQAEQSGGGGGAKLMPALPIALGSVGGVLIFGLVIGMLYRKGRWPFGRRRRFAELDEMEVERQQELERQQKMKWDPRATRSFRQQQAAGAGVNF</sequence>
<evidence type="ECO:0000256" key="2">
    <source>
        <dbReference type="SAM" id="Phobius"/>
    </source>
</evidence>
<dbReference type="AlphaFoldDB" id="A0A8H6MQU0"/>
<reference evidence="3 4" key="1">
    <citation type="journal article" date="2020" name="Phytopathology">
        <title>Genome Sequence Resources of Colletotrichum truncatum, C. plurivorum, C. musicola, and C. sojae: Four Species Pathogenic to Soybean (Glycine max).</title>
        <authorList>
            <person name="Rogerio F."/>
            <person name="Boufleur T.R."/>
            <person name="Ciampi-Guillardi M."/>
            <person name="Sukno S.A."/>
            <person name="Thon M.R."/>
            <person name="Massola Junior N.S."/>
            <person name="Baroncelli R."/>
        </authorList>
    </citation>
    <scope>NUCLEOTIDE SEQUENCE [LARGE SCALE GENOMIC DNA]</scope>
    <source>
        <strain evidence="3 4">LFN0009</strain>
    </source>
</reference>
<keyword evidence="2" id="KW-0472">Membrane</keyword>
<evidence type="ECO:0000256" key="1">
    <source>
        <dbReference type="SAM" id="MobiDB-lite"/>
    </source>
</evidence>
<feature type="region of interest" description="Disordered" evidence="1">
    <location>
        <begin position="1"/>
        <end position="120"/>
    </location>
</feature>
<comment type="caution">
    <text evidence="3">The sequence shown here is derived from an EMBL/GenBank/DDBJ whole genome shotgun (WGS) entry which is preliminary data.</text>
</comment>
<name>A0A8H6MQU0_9PEZI</name>
<feature type="transmembrane region" description="Helical" evidence="2">
    <location>
        <begin position="200"/>
        <end position="219"/>
    </location>
</feature>
<dbReference type="EMBL" id="WIGN01000178">
    <property type="protein sequence ID" value="KAF6805579.1"/>
    <property type="molecule type" value="Genomic_DNA"/>
</dbReference>
<keyword evidence="2" id="KW-1133">Transmembrane helix</keyword>
<evidence type="ECO:0000313" key="4">
    <source>
        <dbReference type="Proteomes" id="UP000652219"/>
    </source>
</evidence>
<feature type="compositionally biased region" description="Low complexity" evidence="1">
    <location>
        <begin position="52"/>
        <end position="67"/>
    </location>
</feature>
<evidence type="ECO:0000313" key="3">
    <source>
        <dbReference type="EMBL" id="KAF6805579.1"/>
    </source>
</evidence>
<feature type="compositionally biased region" description="Low complexity" evidence="1">
    <location>
        <begin position="8"/>
        <end position="26"/>
    </location>
</feature>
<gene>
    <name evidence="3" type="ORF">CSOJ01_09378</name>
</gene>
<dbReference type="Proteomes" id="UP000652219">
    <property type="component" value="Unassembled WGS sequence"/>
</dbReference>
<feature type="compositionally biased region" description="Low complexity" evidence="1">
    <location>
        <begin position="94"/>
        <end position="112"/>
    </location>
</feature>
<feature type="region of interest" description="Disordered" evidence="1">
    <location>
        <begin position="248"/>
        <end position="274"/>
    </location>
</feature>
<feature type="compositionally biased region" description="Polar residues" evidence="1">
    <location>
        <begin position="34"/>
        <end position="51"/>
    </location>
</feature>
<organism evidence="3 4">
    <name type="scientific">Colletotrichum sojae</name>
    <dbReference type="NCBI Taxonomy" id="2175907"/>
    <lineage>
        <taxon>Eukaryota</taxon>
        <taxon>Fungi</taxon>
        <taxon>Dikarya</taxon>
        <taxon>Ascomycota</taxon>
        <taxon>Pezizomycotina</taxon>
        <taxon>Sordariomycetes</taxon>
        <taxon>Hypocreomycetidae</taxon>
        <taxon>Glomerellales</taxon>
        <taxon>Glomerellaceae</taxon>
        <taxon>Colletotrichum</taxon>
        <taxon>Colletotrichum orchidearum species complex</taxon>
    </lineage>
</organism>